<accession>A0A512D7M5</accession>
<evidence type="ECO:0000256" key="3">
    <source>
        <dbReference type="ARBA" id="ARBA00023125"/>
    </source>
</evidence>
<evidence type="ECO:0000256" key="5">
    <source>
        <dbReference type="PROSITE-ProRule" id="PRU01248"/>
    </source>
</evidence>
<dbReference type="OrthoDB" id="148546at2"/>
<keyword evidence="10" id="KW-1185">Reference proteome</keyword>
<dbReference type="EMBL" id="BJYX01000047">
    <property type="protein sequence ID" value="GEO32260.1"/>
    <property type="molecule type" value="Genomic_DNA"/>
</dbReference>
<dbReference type="InterPro" id="IPR013762">
    <property type="entry name" value="Integrase-like_cat_sf"/>
</dbReference>
<reference evidence="9 10" key="1">
    <citation type="submission" date="2019-07" db="EMBL/GenBank/DDBJ databases">
        <title>Whole genome shotgun sequence of Terrabacter aerolatus NBRC 106305.</title>
        <authorList>
            <person name="Hosoyama A."/>
            <person name="Uohara A."/>
            <person name="Ohji S."/>
            <person name="Ichikawa N."/>
        </authorList>
    </citation>
    <scope>NUCLEOTIDE SEQUENCE [LARGE SCALE GENOMIC DNA]</scope>
    <source>
        <strain evidence="9 10">NBRC 106305</strain>
    </source>
</reference>
<dbReference type="GO" id="GO:0003677">
    <property type="term" value="F:DNA binding"/>
    <property type="evidence" value="ECO:0007669"/>
    <property type="project" value="UniProtKB-UniRule"/>
</dbReference>
<dbReference type="PROSITE" id="PS51900">
    <property type="entry name" value="CB"/>
    <property type="match status" value="1"/>
</dbReference>
<dbReference type="GO" id="GO:0015074">
    <property type="term" value="P:DNA integration"/>
    <property type="evidence" value="ECO:0007669"/>
    <property type="project" value="UniProtKB-KW"/>
</dbReference>
<comment type="similarity">
    <text evidence="1">Belongs to the 'phage' integrase family.</text>
</comment>
<dbReference type="InterPro" id="IPR050090">
    <property type="entry name" value="Tyrosine_recombinase_XerCD"/>
</dbReference>
<dbReference type="InterPro" id="IPR011010">
    <property type="entry name" value="DNA_brk_join_enz"/>
</dbReference>
<dbReference type="Pfam" id="PF14659">
    <property type="entry name" value="Phage_int_SAM_3"/>
    <property type="match status" value="1"/>
</dbReference>
<dbReference type="InterPro" id="IPR004107">
    <property type="entry name" value="Integrase_SAM-like_N"/>
</dbReference>
<dbReference type="InterPro" id="IPR002104">
    <property type="entry name" value="Integrase_catalytic"/>
</dbReference>
<feature type="domain" description="Core-binding (CB)" evidence="8">
    <location>
        <begin position="59"/>
        <end position="140"/>
    </location>
</feature>
<dbReference type="SUPFAM" id="SSF56349">
    <property type="entry name" value="DNA breaking-rejoining enzymes"/>
    <property type="match status" value="1"/>
</dbReference>
<dbReference type="PANTHER" id="PTHR30349">
    <property type="entry name" value="PHAGE INTEGRASE-RELATED"/>
    <property type="match status" value="1"/>
</dbReference>
<dbReference type="CDD" id="cd01189">
    <property type="entry name" value="INT_ICEBs1_C_like"/>
    <property type="match status" value="1"/>
</dbReference>
<dbReference type="Proteomes" id="UP000321534">
    <property type="component" value="Unassembled WGS sequence"/>
</dbReference>
<dbReference type="Gene3D" id="1.10.443.10">
    <property type="entry name" value="Intergrase catalytic core"/>
    <property type="match status" value="1"/>
</dbReference>
<sequence>MASISKNSKDPGWQARWRDPGGRQRKKNFARKVDAQRWLDQMQAERHRGQYIDPRAGKVRVRDVAEAWASGLTHLKVSTATRYRGLVNGHILPRFGGWAIAELRHSDVRDWVRDLSASGLSAGTVRQAHRVLSLILAEAVKDGRLSRNAAAGVQLPRAVRADPRFLSAAEVARLVEAAQPNGLSVAVLAFCGLRFGELAALRVRRVNLLRRRLIIAESVTEVAGRAVWSLPKTNRTRTVPFPPSLAQGIEGQCHGKGPDDLLFTAPEGGVLRLGNWRRRVFDPACRTAGLVDVTPHDLRHTAASLAIASGANVKAVQQMLGHASAAMTLDVYAGLFSDDLDAVALALDGLVPLLRPLEASEGEGLVKSNGADSA</sequence>
<dbReference type="AlphaFoldDB" id="A0A512D7M5"/>
<evidence type="ECO:0000313" key="9">
    <source>
        <dbReference type="EMBL" id="GEO32260.1"/>
    </source>
</evidence>
<dbReference type="Gene3D" id="1.10.150.130">
    <property type="match status" value="1"/>
</dbReference>
<organism evidence="9 10">
    <name type="scientific">Terrabacter aerolatus</name>
    <dbReference type="NCBI Taxonomy" id="422442"/>
    <lineage>
        <taxon>Bacteria</taxon>
        <taxon>Bacillati</taxon>
        <taxon>Actinomycetota</taxon>
        <taxon>Actinomycetes</taxon>
        <taxon>Micrococcales</taxon>
        <taxon>Intrasporangiaceae</taxon>
        <taxon>Terrabacter</taxon>
    </lineage>
</organism>
<dbReference type="PROSITE" id="PS51898">
    <property type="entry name" value="TYR_RECOMBINASE"/>
    <property type="match status" value="1"/>
</dbReference>
<dbReference type="InterPro" id="IPR044068">
    <property type="entry name" value="CB"/>
</dbReference>
<evidence type="ECO:0000256" key="1">
    <source>
        <dbReference type="ARBA" id="ARBA00008857"/>
    </source>
</evidence>
<evidence type="ECO:0000256" key="4">
    <source>
        <dbReference type="ARBA" id="ARBA00023172"/>
    </source>
</evidence>
<comment type="caution">
    <text evidence="9">The sequence shown here is derived from an EMBL/GenBank/DDBJ whole genome shotgun (WGS) entry which is preliminary data.</text>
</comment>
<name>A0A512D7M5_9MICO</name>
<evidence type="ECO:0000256" key="6">
    <source>
        <dbReference type="SAM" id="MobiDB-lite"/>
    </source>
</evidence>
<evidence type="ECO:0000259" key="7">
    <source>
        <dbReference type="PROSITE" id="PS51898"/>
    </source>
</evidence>
<proteinExistence type="inferred from homology"/>
<feature type="domain" description="Tyr recombinase" evidence="7">
    <location>
        <begin position="161"/>
        <end position="345"/>
    </location>
</feature>
<dbReference type="RefSeq" id="WP_147068616.1">
    <property type="nucleotide sequence ID" value="NZ_BAAARO010000038.1"/>
</dbReference>
<dbReference type="PANTHER" id="PTHR30349:SF64">
    <property type="entry name" value="PROPHAGE INTEGRASE INTD-RELATED"/>
    <property type="match status" value="1"/>
</dbReference>
<protein>
    <submittedName>
        <fullName evidence="9">Site-specific integrase</fullName>
    </submittedName>
</protein>
<evidence type="ECO:0000259" key="8">
    <source>
        <dbReference type="PROSITE" id="PS51900"/>
    </source>
</evidence>
<dbReference type="InterPro" id="IPR010998">
    <property type="entry name" value="Integrase_recombinase_N"/>
</dbReference>
<evidence type="ECO:0000256" key="2">
    <source>
        <dbReference type="ARBA" id="ARBA00022908"/>
    </source>
</evidence>
<dbReference type="GO" id="GO:0006310">
    <property type="term" value="P:DNA recombination"/>
    <property type="evidence" value="ECO:0007669"/>
    <property type="project" value="UniProtKB-KW"/>
</dbReference>
<gene>
    <name evidence="9" type="ORF">TAE01_40700</name>
</gene>
<feature type="region of interest" description="Disordered" evidence="6">
    <location>
        <begin position="1"/>
        <end position="29"/>
    </location>
</feature>
<keyword evidence="2" id="KW-0229">DNA integration</keyword>
<keyword evidence="4" id="KW-0233">DNA recombination</keyword>
<evidence type="ECO:0000313" key="10">
    <source>
        <dbReference type="Proteomes" id="UP000321534"/>
    </source>
</evidence>
<keyword evidence="3 5" id="KW-0238">DNA-binding</keyword>
<dbReference type="Pfam" id="PF00589">
    <property type="entry name" value="Phage_integrase"/>
    <property type="match status" value="1"/>
</dbReference>